<name>A0ABT0TXX9_9BACT</name>
<organism evidence="2 3">
    <name type="scientific">Aporhodopirellula aestuarii</name>
    <dbReference type="NCBI Taxonomy" id="2950107"/>
    <lineage>
        <taxon>Bacteria</taxon>
        <taxon>Pseudomonadati</taxon>
        <taxon>Planctomycetota</taxon>
        <taxon>Planctomycetia</taxon>
        <taxon>Pirellulales</taxon>
        <taxon>Pirellulaceae</taxon>
        <taxon>Aporhodopirellula</taxon>
    </lineage>
</organism>
<keyword evidence="3" id="KW-1185">Reference proteome</keyword>
<protein>
    <submittedName>
        <fullName evidence="2">DUF1214 domain-containing protein</fullName>
    </submittedName>
</protein>
<proteinExistence type="predicted"/>
<evidence type="ECO:0000313" key="2">
    <source>
        <dbReference type="EMBL" id="MCM2369448.1"/>
    </source>
</evidence>
<gene>
    <name evidence="2" type="ORF">NB063_02315</name>
</gene>
<accession>A0ABT0TXX9</accession>
<sequence length="53" mass="5374">MSEEQNATVTSVEACSGPGGNINVGSTGKPDVNANGSVDIYFSPRMPGGKKCN</sequence>
<dbReference type="SUPFAM" id="SSF160935">
    <property type="entry name" value="VPA0735-like"/>
    <property type="match status" value="1"/>
</dbReference>
<comment type="caution">
    <text evidence="2">The sequence shown here is derived from an EMBL/GenBank/DDBJ whole genome shotgun (WGS) entry which is preliminary data.</text>
</comment>
<feature type="compositionally biased region" description="Polar residues" evidence="1">
    <location>
        <begin position="1"/>
        <end position="13"/>
    </location>
</feature>
<dbReference type="EMBL" id="JAMQBK010000008">
    <property type="protein sequence ID" value="MCM2369448.1"/>
    <property type="molecule type" value="Genomic_DNA"/>
</dbReference>
<reference evidence="2 3" key="1">
    <citation type="journal article" date="2022" name="Syst. Appl. Microbiol.">
        <title>Rhodopirellula aestuarii sp. nov., a novel member of the genus Rhodopirellula isolated from brackish sediments collected in the Tagus River estuary, Portugal.</title>
        <authorList>
            <person name="Vitorino I.R."/>
            <person name="Klimek D."/>
            <person name="Calusinska M."/>
            <person name="Lobo-da-Cunha A."/>
            <person name="Vasconcelos V."/>
            <person name="Lage O.M."/>
        </authorList>
    </citation>
    <scope>NUCLEOTIDE SEQUENCE [LARGE SCALE GENOMIC DNA]</scope>
    <source>
        <strain evidence="2 3">ICT_H3.1</strain>
    </source>
</reference>
<feature type="region of interest" description="Disordered" evidence="1">
    <location>
        <begin position="1"/>
        <end position="38"/>
    </location>
</feature>
<dbReference type="Proteomes" id="UP001202961">
    <property type="component" value="Unassembled WGS sequence"/>
</dbReference>
<evidence type="ECO:0000313" key="3">
    <source>
        <dbReference type="Proteomes" id="UP001202961"/>
    </source>
</evidence>
<evidence type="ECO:0000256" key="1">
    <source>
        <dbReference type="SAM" id="MobiDB-lite"/>
    </source>
</evidence>